<keyword evidence="9" id="KW-1035">Host cytoplasm</keyword>
<protein>
    <recommendedName>
        <fullName evidence="1 9">Nucleoprotein</fullName>
        <shortName evidence="9">NP</shortName>
        <shortName evidence="9">Protein N</shortName>
    </recommendedName>
    <alternativeName>
        <fullName evidence="8 9">Nucleocapsid protein</fullName>
    </alternativeName>
</protein>
<dbReference type="EMBL" id="BK061777">
    <property type="protein sequence ID" value="DAZ90737.1"/>
    <property type="molecule type" value="Viral_cRNA"/>
</dbReference>
<evidence type="ECO:0000256" key="2">
    <source>
        <dbReference type="ARBA" id="ARBA00022497"/>
    </source>
</evidence>
<evidence type="ECO:0000256" key="8">
    <source>
        <dbReference type="ARBA" id="ARBA00033344"/>
    </source>
</evidence>
<dbReference type="Pfam" id="PF03216">
    <property type="entry name" value="Rhabdo_ncap_2"/>
    <property type="match status" value="1"/>
</dbReference>
<keyword evidence="5 9" id="KW-0694">RNA-binding</keyword>
<evidence type="ECO:0000256" key="4">
    <source>
        <dbReference type="ARBA" id="ARBA00022844"/>
    </source>
</evidence>
<proteinExistence type="inferred from homology"/>
<dbReference type="GO" id="GO:0019013">
    <property type="term" value="C:viral nucleocapsid"/>
    <property type="evidence" value="ECO:0007669"/>
    <property type="project" value="UniProtKB-UniRule"/>
</dbReference>
<evidence type="ECO:0000313" key="10">
    <source>
        <dbReference type="EMBL" id="DAZ90737.1"/>
    </source>
</evidence>
<organism evidence="10">
    <name type="scientific">Linum virus 1</name>
    <dbReference type="NCBI Taxonomy" id="2977971"/>
    <lineage>
        <taxon>Viruses</taxon>
        <taxon>Riboviria</taxon>
        <taxon>Orthornavirae</taxon>
        <taxon>Negarnaviricota</taxon>
        <taxon>Haploviricotina</taxon>
        <taxon>Monjiviricetes</taxon>
        <taxon>Mononegavirales</taxon>
        <taxon>Rhabdoviridae</taxon>
    </lineage>
</organism>
<evidence type="ECO:0000256" key="7">
    <source>
        <dbReference type="ARBA" id="ARBA00023274"/>
    </source>
</evidence>
<comment type="function">
    <text evidence="9">Encapsidates the genome, protecting it from nucleases. The encapsidated genomic RNA is termed the nucleocapsid (NC) and serves as template for viral transcription and replication.</text>
</comment>
<evidence type="ECO:0000256" key="5">
    <source>
        <dbReference type="ARBA" id="ARBA00022884"/>
    </source>
</evidence>
<dbReference type="GO" id="GO:0003723">
    <property type="term" value="F:RNA binding"/>
    <property type="evidence" value="ECO:0007669"/>
    <property type="project" value="UniProtKB-UniRule"/>
</dbReference>
<keyword evidence="4 9" id="KW-0946">Virion</keyword>
<comment type="similarity">
    <text evidence="9">Belongs to the nucleorhabdovirus nucleocapsid protein family.</text>
</comment>
<dbReference type="GO" id="GO:0019029">
    <property type="term" value="C:helical viral capsid"/>
    <property type="evidence" value="ECO:0007669"/>
    <property type="project" value="UniProtKB-UniRule"/>
</dbReference>
<evidence type="ECO:0000256" key="9">
    <source>
        <dbReference type="RuleBase" id="RU369108"/>
    </source>
</evidence>
<comment type="subcellular location">
    <subcellularLocation>
        <location evidence="9">Virion</location>
    </subcellularLocation>
    <subcellularLocation>
        <location evidence="9">Host cytoplasm</location>
    </subcellularLocation>
</comment>
<evidence type="ECO:0000256" key="6">
    <source>
        <dbReference type="ARBA" id="ARBA00023086"/>
    </source>
</evidence>
<comment type="subunit">
    <text evidence="9">Homomultimerizes to form the nucleocapsid. Binds to viral genomic RNA.</text>
</comment>
<evidence type="ECO:0000256" key="1">
    <source>
        <dbReference type="ARBA" id="ARBA00014389"/>
    </source>
</evidence>
<accession>A0A9N7AAT3</accession>
<keyword evidence="2 9" id="KW-1139">Helical capsid protein</keyword>
<sequence length="450" mass="51695">MSDFTATFATLDHSQREALLHTINLIASSMHQFQNSQNVSNQGVSGYVLNPDESIDPERPNPALVQKLEAARTKQYKIPDVIFNFDGANATLSDVTELITEFKDNHFQKKPAYKMRHLDVPDLAELGRQVLGGLGVGFDKYRAAALFTLAFNLKTPDSNYHDFMFQELDIKKLESISDKRFDDFDAPPNISRNDPYSVRGGNGDLAREGAEYAYIAASILRIWTKSAKNYILAWDHIRSGFKNFYGEEMVMVFIKPTEDTIQKLYEKWSIDEKARMTLYRFLYASESNKEYSGLKRFLFGLHLQMTGLHAVNILLGLVKALHCSPGEVLKSLLVDEFTTPIENLFTIIELYMSKDNQHKRGMWRYARLFEQKFMCTLQTRSCPRFVYILASMLHYENPTTHKGILQIVQLKDLNPDVKYRCKITGEVIVNAIRRRNVKLGYEILGETLYS</sequence>
<dbReference type="GO" id="GO:0030430">
    <property type="term" value="C:host cell cytoplasm"/>
    <property type="evidence" value="ECO:0007669"/>
    <property type="project" value="UniProtKB-SubCell"/>
</dbReference>
<name>A0A9N7AAT3_9RHAB</name>
<evidence type="ECO:0000256" key="3">
    <source>
        <dbReference type="ARBA" id="ARBA00022561"/>
    </source>
</evidence>
<keyword evidence="7 9" id="KW-0687">Ribonucleoprotein</keyword>
<dbReference type="GO" id="GO:1990904">
    <property type="term" value="C:ribonucleoprotein complex"/>
    <property type="evidence" value="ECO:0007669"/>
    <property type="project" value="UniProtKB-UniRule"/>
</dbReference>
<dbReference type="InterPro" id="IPR004902">
    <property type="entry name" value="Rhabdo_ncap_2"/>
</dbReference>
<keyword evidence="3 9" id="KW-0167">Capsid protein</keyword>
<reference evidence="10" key="1">
    <citation type="journal article" date="2022" name="bioRxiv">
        <title>Unlocking the hidden genetic diversity of varicosaviruses, the neglected plant rhabdoviruses.</title>
        <authorList>
            <person name="Bejerman N."/>
            <person name="Dietzgen R.G."/>
            <person name="Debat H."/>
        </authorList>
    </citation>
    <scope>NUCLEOTIDE SEQUENCE</scope>
</reference>
<keyword evidence="6 9" id="KW-0543">Viral nucleoprotein</keyword>